<dbReference type="AlphaFoldDB" id="A0A022WFN1"/>
<dbReference type="Proteomes" id="UP000023758">
    <property type="component" value="Unassembled WGS sequence"/>
</dbReference>
<evidence type="ECO:0000313" key="1">
    <source>
        <dbReference type="EMBL" id="EZF57205.1"/>
    </source>
</evidence>
<dbReference type="EMBL" id="KK207697">
    <property type="protein sequence ID" value="EZF57205.1"/>
    <property type="molecule type" value="Genomic_DNA"/>
</dbReference>
<organism evidence="1">
    <name type="scientific">Trichophyton rubrum CBS 288.86</name>
    <dbReference type="NCBI Taxonomy" id="1215330"/>
    <lineage>
        <taxon>Eukaryota</taxon>
        <taxon>Fungi</taxon>
        <taxon>Dikarya</taxon>
        <taxon>Ascomycota</taxon>
        <taxon>Pezizomycotina</taxon>
        <taxon>Eurotiomycetes</taxon>
        <taxon>Eurotiomycetidae</taxon>
        <taxon>Onygenales</taxon>
        <taxon>Arthrodermataceae</taxon>
        <taxon>Trichophyton</taxon>
    </lineage>
</organism>
<accession>A0A022WFN1</accession>
<gene>
    <name evidence="1" type="ORF">H103_00612</name>
</gene>
<sequence length="102" mass="11035">MGDLRHLPLNLCQRPSHSDAGILSFSPNPCLPLLSYIFPNEEYLPDNSPTWGRESTGLLGWVISPLQHCPEIGTCACPVIVPKYGVRLSVDGILLVSPAKPG</sequence>
<reference evidence="1" key="1">
    <citation type="submission" date="2014-02" db="EMBL/GenBank/DDBJ databases">
        <title>The Genome Sequence of Trichophyton rubrum (morphotype fischeri) CBS 288.86.</title>
        <authorList>
            <consortium name="The Broad Institute Genomics Platform"/>
            <person name="Cuomo C.A."/>
            <person name="White T.C."/>
            <person name="Graser Y."/>
            <person name="Martinez-Rossi N."/>
            <person name="Heitman J."/>
            <person name="Young S.K."/>
            <person name="Zeng Q."/>
            <person name="Gargeya S."/>
            <person name="Abouelleil A."/>
            <person name="Alvarado L."/>
            <person name="Chapman S.B."/>
            <person name="Gainer-Dewar J."/>
            <person name="Goldberg J."/>
            <person name="Griggs A."/>
            <person name="Gujja S."/>
            <person name="Hansen M."/>
            <person name="Howarth C."/>
            <person name="Imamovic A."/>
            <person name="Larimer J."/>
            <person name="Martinez D."/>
            <person name="Murphy C."/>
            <person name="Pearson M.D."/>
            <person name="Persinoti G."/>
            <person name="Poon T."/>
            <person name="Priest M."/>
            <person name="Roberts A.D."/>
            <person name="Saif S."/>
            <person name="Shea T.D."/>
            <person name="Sykes S.N."/>
            <person name="Wortman J."/>
            <person name="Nusbaum C."/>
            <person name="Birren B."/>
        </authorList>
    </citation>
    <scope>NUCLEOTIDE SEQUENCE [LARGE SCALE GENOMIC DNA]</scope>
    <source>
        <strain evidence="1">CBS 288.86</strain>
    </source>
</reference>
<name>A0A022WFN1_TRIRU</name>
<dbReference type="HOGENOM" id="CLU_2279449_0_0_1"/>
<proteinExistence type="predicted"/>
<protein>
    <submittedName>
        <fullName evidence="1">Uncharacterized protein</fullName>
    </submittedName>
</protein>